<gene>
    <name evidence="1" type="ORF">RISK_005293</name>
</gene>
<sequence length="338" mass="38251">MDKVAGLSARQRSELFEESASLRNLQTAIIEKDFWVCWLLKKLFNARELKGKMVFKGGTSLSKVHGLIERFSEDIDLVLAWGLIGYGEEGVDPWQEMPSANQQNRFNATFNEKAAKYIRETLCPLVEKITSSVDGIECVIPDDPHVIEVHYPAAFGSTAFMPEVKLEIGPLASWVPQGNHIVRPYAAEDFPQVFDDPDCPVVAITAERTFWEKATILHQQAHRAEDKPMPSRYSRHYYDLFQMTSSNVATNAIADLSLLDDVVKFKQRFYRSPWASYETAKPGSFRLMPTAAGDLVLRKDYNAMRPMFFSDPPTWGDIIAGLHVLENQINTIAKDKAE</sequence>
<dbReference type="OrthoDB" id="9780929at2"/>
<proteinExistence type="predicted"/>
<dbReference type="EMBL" id="LECT01000044">
    <property type="protein sequence ID" value="KLU02227.1"/>
    <property type="molecule type" value="Genomic_DNA"/>
</dbReference>
<keyword evidence="2" id="KW-1185">Reference proteome</keyword>
<reference evidence="1" key="1">
    <citation type="submission" date="2015-05" db="EMBL/GenBank/DDBJ databases">
        <title>Permanent draft genome of Rhodopirellula islandicus K833.</title>
        <authorList>
            <person name="Kizina J."/>
            <person name="Richter M."/>
            <person name="Glockner F.O."/>
            <person name="Harder J."/>
        </authorList>
    </citation>
    <scope>NUCLEOTIDE SEQUENCE [LARGE SCALE GENOMIC DNA]</scope>
    <source>
        <strain evidence="1">K833</strain>
    </source>
</reference>
<dbReference type="STRING" id="595434.RISK_005293"/>
<dbReference type="RefSeq" id="WP_047816372.1">
    <property type="nucleotide sequence ID" value="NZ_LECT01000044.1"/>
</dbReference>
<dbReference type="Proteomes" id="UP000036367">
    <property type="component" value="Unassembled WGS sequence"/>
</dbReference>
<dbReference type="PATRIC" id="fig|595434.4.peg.5028"/>
<evidence type="ECO:0008006" key="3">
    <source>
        <dbReference type="Google" id="ProtNLM"/>
    </source>
</evidence>
<dbReference type="Gene3D" id="3.10.450.620">
    <property type="entry name" value="JHP933, nucleotidyltransferase-like core domain"/>
    <property type="match status" value="1"/>
</dbReference>
<dbReference type="AlphaFoldDB" id="A0A0J1B656"/>
<evidence type="ECO:0000313" key="1">
    <source>
        <dbReference type="EMBL" id="KLU02227.1"/>
    </source>
</evidence>
<name>A0A0J1B656_RHOIS</name>
<accession>A0A0J1B656</accession>
<comment type="caution">
    <text evidence="1">The sequence shown here is derived from an EMBL/GenBank/DDBJ whole genome shotgun (WGS) entry which is preliminary data.</text>
</comment>
<protein>
    <recommendedName>
        <fullName evidence="3">Nucleotidyl transferase AbiEii/AbiGii toxin family protein</fullName>
    </recommendedName>
</protein>
<dbReference type="InterPro" id="IPR014942">
    <property type="entry name" value="AbiEii"/>
</dbReference>
<organism evidence="1 2">
    <name type="scientific">Rhodopirellula islandica</name>
    <dbReference type="NCBI Taxonomy" id="595434"/>
    <lineage>
        <taxon>Bacteria</taxon>
        <taxon>Pseudomonadati</taxon>
        <taxon>Planctomycetota</taxon>
        <taxon>Planctomycetia</taxon>
        <taxon>Pirellulales</taxon>
        <taxon>Pirellulaceae</taxon>
        <taxon>Rhodopirellula</taxon>
    </lineage>
</organism>
<dbReference type="Pfam" id="PF08843">
    <property type="entry name" value="AbiEii"/>
    <property type="match status" value="1"/>
</dbReference>
<evidence type="ECO:0000313" key="2">
    <source>
        <dbReference type="Proteomes" id="UP000036367"/>
    </source>
</evidence>